<dbReference type="Pfam" id="PF09722">
    <property type="entry name" value="Xre_MbcA_ParS_C"/>
    <property type="match status" value="1"/>
</dbReference>
<comment type="caution">
    <text evidence="3">The sequence shown here is derived from an EMBL/GenBank/DDBJ whole genome shotgun (WGS) entry which is preliminary data.</text>
</comment>
<proteinExistence type="predicted"/>
<dbReference type="Proteomes" id="UP001158087">
    <property type="component" value="Unassembled WGS sequence"/>
</dbReference>
<evidence type="ECO:0000313" key="3">
    <source>
        <dbReference type="EMBL" id="MDH0124042.1"/>
    </source>
</evidence>
<accession>A0AA42KT22</accession>
<feature type="domain" description="Antitoxin Xre/MbcA/ParS-like toxin-binding" evidence="1">
    <location>
        <begin position="102"/>
        <end position="152"/>
    </location>
</feature>
<evidence type="ECO:0000259" key="2">
    <source>
        <dbReference type="Pfam" id="PF20432"/>
    </source>
</evidence>
<name>A0AA42KT22_9HYPH</name>
<dbReference type="Pfam" id="PF20432">
    <property type="entry name" value="Xre-like-HTH"/>
    <property type="match status" value="1"/>
</dbReference>
<organism evidence="3 4">
    <name type="scientific">Brucella intermedia GD04153</name>
    <dbReference type="NCBI Taxonomy" id="2975438"/>
    <lineage>
        <taxon>Bacteria</taxon>
        <taxon>Pseudomonadati</taxon>
        <taxon>Pseudomonadota</taxon>
        <taxon>Alphaproteobacteria</taxon>
        <taxon>Hyphomicrobiales</taxon>
        <taxon>Brucellaceae</taxon>
        <taxon>Brucella/Ochrobactrum group</taxon>
        <taxon>Brucella</taxon>
    </lineage>
</organism>
<dbReference type="InterPro" id="IPR046847">
    <property type="entry name" value="Xre-like_HTH"/>
</dbReference>
<feature type="domain" description="Antitoxin Xre-like helix-turn-helix" evidence="2">
    <location>
        <begin position="31"/>
        <end position="93"/>
    </location>
</feature>
<gene>
    <name evidence="3" type="ORF">N7376_08570</name>
</gene>
<sequence>MARNKAVLETNIGKGPDILDAARFAPHSRKRLSGPGLRTFLTIADWWGLDEQQRLMVLGLPSRSTYYNWVKAVRERRDITLDVDVLMRLSAVLGIHQALGVLYPDERAGIRWLHTPNQAGVFGGHPPLQLVTSGLQDGLLTVRRFLDAARGGLYMEPNELDRAFKPYRDEDVVFS</sequence>
<reference evidence="3" key="1">
    <citation type="submission" date="2022-09" db="EMBL/GenBank/DDBJ databases">
        <title>Intensive care unit water sources are persistently colonized with multi-drug resistant bacteria and are the site of extensive horizontal gene transfer of antibiotic resistance genes.</title>
        <authorList>
            <person name="Diorio-Toth L."/>
        </authorList>
    </citation>
    <scope>NUCLEOTIDE SEQUENCE</scope>
    <source>
        <strain evidence="3">GD04153</strain>
    </source>
</reference>
<evidence type="ECO:0000259" key="1">
    <source>
        <dbReference type="Pfam" id="PF09722"/>
    </source>
</evidence>
<dbReference type="InterPro" id="IPR024467">
    <property type="entry name" value="Xre/MbcA/ParS-like_toxin-bd"/>
</dbReference>
<evidence type="ECO:0000313" key="4">
    <source>
        <dbReference type="Proteomes" id="UP001158087"/>
    </source>
</evidence>
<protein>
    <submittedName>
        <fullName evidence="3">MbcA/ParS/Xre antitoxin family protein</fullName>
    </submittedName>
</protein>
<dbReference type="GO" id="GO:0003677">
    <property type="term" value="F:DNA binding"/>
    <property type="evidence" value="ECO:0007669"/>
    <property type="project" value="InterPro"/>
</dbReference>
<dbReference type="EMBL" id="JAODYY010000003">
    <property type="protein sequence ID" value="MDH0124042.1"/>
    <property type="molecule type" value="Genomic_DNA"/>
</dbReference>
<dbReference type="AlphaFoldDB" id="A0AA42KT22"/>